<dbReference type="Pfam" id="PF00025">
    <property type="entry name" value="Arf"/>
    <property type="match status" value="1"/>
</dbReference>
<keyword evidence="6 13" id="KW-0547">Nucleotide-binding</keyword>
<protein>
    <recommendedName>
        <fullName evidence="4">small monomeric GTPase</fullName>
        <ecNumber evidence="4">3.6.5.2</ecNumber>
    </recommendedName>
</protein>
<keyword evidence="5" id="KW-0813">Transport</keyword>
<dbReference type="GO" id="GO:0046872">
    <property type="term" value="F:metal ion binding"/>
    <property type="evidence" value="ECO:0007669"/>
    <property type="project" value="UniProtKB-KW"/>
</dbReference>
<evidence type="ECO:0000256" key="13">
    <source>
        <dbReference type="PIRSR" id="PIRSR606687-2"/>
    </source>
</evidence>
<name>A0A819I8U6_9BILA</name>
<sequence>MSARNWIDELKDSAGDVQRLESIEKKYEQQFLAARKAVDSVQSDGKTTEDIKALQDNQDDLRFKLMLTAFVAENASDKRDEQMKKDLRLQDKTGQFLILGHHNSGKATLLNTIKDNPVAQYTSTVHANSEELTMGNIKFVTFNLDGGHIQGYINLLMNEQNAHTSIVTLGTKNDLREAVTEEDLREDTVRNNHQMELFMCNRKDQATYGCAFRWIRRFLKDN</sequence>
<dbReference type="EMBL" id="CAJOBF010001096">
    <property type="protein sequence ID" value="CAF3912575.1"/>
    <property type="molecule type" value="Genomic_DNA"/>
</dbReference>
<feature type="binding site" evidence="13">
    <location>
        <position position="106"/>
    </location>
    <ligand>
        <name>GTP</name>
        <dbReference type="ChEBI" id="CHEBI:37565"/>
    </ligand>
</feature>
<evidence type="ECO:0000256" key="6">
    <source>
        <dbReference type="ARBA" id="ARBA00022741"/>
    </source>
</evidence>
<evidence type="ECO:0000256" key="8">
    <source>
        <dbReference type="ARBA" id="ARBA00022892"/>
    </source>
</evidence>
<feature type="binding site" evidence="13">
    <location>
        <position position="105"/>
    </location>
    <ligand>
        <name>GTP</name>
        <dbReference type="ChEBI" id="CHEBI:37565"/>
    </ligand>
</feature>
<dbReference type="GO" id="GO:0006886">
    <property type="term" value="P:intracellular protein transport"/>
    <property type="evidence" value="ECO:0007669"/>
    <property type="project" value="InterPro"/>
</dbReference>
<evidence type="ECO:0000256" key="14">
    <source>
        <dbReference type="PIRSR" id="PIRSR606689-1"/>
    </source>
</evidence>
<evidence type="ECO:0000256" key="7">
    <source>
        <dbReference type="ARBA" id="ARBA00022824"/>
    </source>
</evidence>
<dbReference type="SUPFAM" id="SSF52540">
    <property type="entry name" value="P-loop containing nucleoside triphosphate hydrolases"/>
    <property type="match status" value="1"/>
</dbReference>
<dbReference type="Proteomes" id="UP000663842">
    <property type="component" value="Unassembled WGS sequence"/>
</dbReference>
<dbReference type="GO" id="GO:0005794">
    <property type="term" value="C:Golgi apparatus"/>
    <property type="evidence" value="ECO:0007669"/>
    <property type="project" value="UniProtKB-SubCell"/>
</dbReference>
<dbReference type="InterPro" id="IPR027417">
    <property type="entry name" value="P-loop_NTPase"/>
</dbReference>
<feature type="binding site" evidence="15">
    <location>
        <position position="124"/>
    </location>
    <ligand>
        <name>Mg(2+)</name>
        <dbReference type="ChEBI" id="CHEBI:18420"/>
    </ligand>
</feature>
<evidence type="ECO:0000256" key="2">
    <source>
        <dbReference type="ARBA" id="ARBA00004555"/>
    </source>
</evidence>
<evidence type="ECO:0000256" key="9">
    <source>
        <dbReference type="ARBA" id="ARBA00022927"/>
    </source>
</evidence>
<comment type="similarity">
    <text evidence="3">Belongs to the small GTPase superfamily. SAR1 family.</text>
</comment>
<keyword evidence="9" id="KW-0653">Protein transport</keyword>
<organism evidence="16 17">
    <name type="scientific">Rotaria magnacalcarata</name>
    <dbReference type="NCBI Taxonomy" id="392030"/>
    <lineage>
        <taxon>Eukaryota</taxon>
        <taxon>Metazoa</taxon>
        <taxon>Spiralia</taxon>
        <taxon>Gnathifera</taxon>
        <taxon>Rotifera</taxon>
        <taxon>Eurotatoria</taxon>
        <taxon>Bdelloidea</taxon>
        <taxon>Philodinida</taxon>
        <taxon>Philodinidae</taxon>
        <taxon>Rotaria</taxon>
    </lineage>
</organism>
<dbReference type="PRINTS" id="PR00328">
    <property type="entry name" value="SAR1GTPBP"/>
</dbReference>
<keyword evidence="8" id="KW-0931">ER-Golgi transport</keyword>
<evidence type="ECO:0000256" key="10">
    <source>
        <dbReference type="ARBA" id="ARBA00023034"/>
    </source>
</evidence>
<evidence type="ECO:0000256" key="4">
    <source>
        <dbReference type="ARBA" id="ARBA00011984"/>
    </source>
</evidence>
<dbReference type="PANTHER" id="PTHR45684">
    <property type="entry name" value="RE74312P"/>
    <property type="match status" value="1"/>
</dbReference>
<feature type="binding site" evidence="13">
    <location>
        <position position="108"/>
    </location>
    <ligand>
        <name>GTP</name>
        <dbReference type="ChEBI" id="CHEBI:37565"/>
    </ligand>
</feature>
<comment type="catalytic activity">
    <reaction evidence="12">
        <text>GTP + H2O = GDP + phosphate + H(+)</text>
        <dbReference type="Rhea" id="RHEA:19669"/>
        <dbReference type="ChEBI" id="CHEBI:15377"/>
        <dbReference type="ChEBI" id="CHEBI:15378"/>
        <dbReference type="ChEBI" id="CHEBI:37565"/>
        <dbReference type="ChEBI" id="CHEBI:43474"/>
        <dbReference type="ChEBI" id="CHEBI:58189"/>
        <dbReference type="EC" id="3.6.5.2"/>
    </reaction>
    <physiologicalReaction direction="left-to-right" evidence="12">
        <dbReference type="Rhea" id="RHEA:19670"/>
    </physiologicalReaction>
</comment>
<dbReference type="AlphaFoldDB" id="A0A819I8U6"/>
<dbReference type="GO" id="GO:0016192">
    <property type="term" value="P:vesicle-mediated transport"/>
    <property type="evidence" value="ECO:0007669"/>
    <property type="project" value="UniProtKB-KW"/>
</dbReference>
<evidence type="ECO:0000256" key="1">
    <source>
        <dbReference type="ARBA" id="ARBA00004240"/>
    </source>
</evidence>
<evidence type="ECO:0000256" key="3">
    <source>
        <dbReference type="ARBA" id="ARBA00007507"/>
    </source>
</evidence>
<comment type="subcellular location">
    <subcellularLocation>
        <location evidence="1">Endoplasmic reticulum</location>
    </subcellularLocation>
    <subcellularLocation>
        <location evidence="2">Golgi apparatus</location>
    </subcellularLocation>
</comment>
<dbReference type="SMART" id="SM00178">
    <property type="entry name" value="SAR"/>
    <property type="match status" value="1"/>
</dbReference>
<keyword evidence="15" id="KW-0460">Magnesium</keyword>
<feature type="binding site" evidence="13">
    <location>
        <position position="103"/>
    </location>
    <ligand>
        <name>GTP</name>
        <dbReference type="ChEBI" id="CHEBI:37565"/>
    </ligand>
</feature>
<evidence type="ECO:0000256" key="12">
    <source>
        <dbReference type="ARBA" id="ARBA00047660"/>
    </source>
</evidence>
<accession>A0A819I8U6</accession>
<dbReference type="Gene3D" id="3.40.50.300">
    <property type="entry name" value="P-loop containing nucleotide triphosphate hydrolases"/>
    <property type="match status" value="2"/>
</dbReference>
<dbReference type="InterPro" id="IPR006687">
    <property type="entry name" value="Small_GTPase_SAR1"/>
</dbReference>
<evidence type="ECO:0000256" key="11">
    <source>
        <dbReference type="ARBA" id="ARBA00023134"/>
    </source>
</evidence>
<evidence type="ECO:0000313" key="16">
    <source>
        <dbReference type="EMBL" id="CAF3912575.1"/>
    </source>
</evidence>
<dbReference type="GO" id="GO:0005525">
    <property type="term" value="F:GTP binding"/>
    <property type="evidence" value="ECO:0007669"/>
    <property type="project" value="UniProtKB-KW"/>
</dbReference>
<proteinExistence type="inferred from homology"/>
<keyword evidence="15" id="KW-0479">Metal-binding</keyword>
<evidence type="ECO:0000256" key="5">
    <source>
        <dbReference type="ARBA" id="ARBA00022448"/>
    </source>
</evidence>
<reference evidence="16" key="1">
    <citation type="submission" date="2021-02" db="EMBL/GenBank/DDBJ databases">
        <authorList>
            <person name="Nowell W R."/>
        </authorList>
    </citation>
    <scope>NUCLEOTIDE SEQUENCE</scope>
</reference>
<gene>
    <name evidence="16" type="ORF">UXM345_LOCUS11162</name>
</gene>
<comment type="caution">
    <text evidence="16">The sequence shown here is derived from an EMBL/GenBank/DDBJ whole genome shotgun (WGS) entry which is preliminary data.</text>
</comment>
<evidence type="ECO:0000313" key="17">
    <source>
        <dbReference type="Proteomes" id="UP000663842"/>
    </source>
</evidence>
<dbReference type="GO" id="GO:0003925">
    <property type="term" value="F:G protein activity"/>
    <property type="evidence" value="ECO:0007669"/>
    <property type="project" value="UniProtKB-EC"/>
</dbReference>
<evidence type="ECO:0000256" key="15">
    <source>
        <dbReference type="PIRSR" id="PIRSR606689-2"/>
    </source>
</evidence>
<keyword evidence="7" id="KW-0256">Endoplasmic reticulum</keyword>
<feature type="binding site" evidence="14">
    <location>
        <position position="146"/>
    </location>
    <ligand>
        <name>GTP</name>
        <dbReference type="ChEBI" id="CHEBI:37565"/>
    </ligand>
</feature>
<dbReference type="EC" id="3.6.5.2" evidence="4"/>
<dbReference type="GO" id="GO:0005783">
    <property type="term" value="C:endoplasmic reticulum"/>
    <property type="evidence" value="ECO:0007669"/>
    <property type="project" value="UniProtKB-SubCell"/>
</dbReference>
<keyword evidence="11 14" id="KW-0342">GTP-binding</keyword>
<keyword evidence="10" id="KW-0333">Golgi apparatus</keyword>
<dbReference type="InterPro" id="IPR006689">
    <property type="entry name" value="Small_GTPase_ARF/SAR"/>
</dbReference>